<evidence type="ECO:0000313" key="1">
    <source>
        <dbReference type="EMBL" id="KAK6753397.1"/>
    </source>
</evidence>
<proteinExistence type="predicted"/>
<keyword evidence="2" id="KW-1185">Reference proteome</keyword>
<gene>
    <name evidence="1" type="primary">Necator_chrV.g17568</name>
    <name evidence="1" type="ORF">RB195_012778</name>
</gene>
<accession>A0ABR1DSK5</accession>
<reference evidence="1 2" key="1">
    <citation type="submission" date="2023-08" db="EMBL/GenBank/DDBJ databases">
        <title>A Necator americanus chromosomal reference genome.</title>
        <authorList>
            <person name="Ilik V."/>
            <person name="Petrzelkova K.J."/>
            <person name="Pardy F."/>
            <person name="Fuh T."/>
            <person name="Niatou-Singa F.S."/>
            <person name="Gouil Q."/>
            <person name="Baker L."/>
            <person name="Ritchie M.E."/>
            <person name="Jex A.R."/>
            <person name="Gazzola D."/>
            <person name="Li H."/>
            <person name="Toshio Fujiwara R."/>
            <person name="Zhan B."/>
            <person name="Aroian R.V."/>
            <person name="Pafco B."/>
            <person name="Schwarz E.M."/>
        </authorList>
    </citation>
    <scope>NUCLEOTIDE SEQUENCE [LARGE SCALE GENOMIC DNA]</scope>
    <source>
        <strain evidence="1 2">Aroian</strain>
        <tissue evidence="1">Whole animal</tissue>
    </source>
</reference>
<organism evidence="1 2">
    <name type="scientific">Necator americanus</name>
    <name type="common">Human hookworm</name>
    <dbReference type="NCBI Taxonomy" id="51031"/>
    <lineage>
        <taxon>Eukaryota</taxon>
        <taxon>Metazoa</taxon>
        <taxon>Ecdysozoa</taxon>
        <taxon>Nematoda</taxon>
        <taxon>Chromadorea</taxon>
        <taxon>Rhabditida</taxon>
        <taxon>Rhabditina</taxon>
        <taxon>Rhabditomorpha</taxon>
        <taxon>Strongyloidea</taxon>
        <taxon>Ancylostomatidae</taxon>
        <taxon>Bunostominae</taxon>
        <taxon>Necator</taxon>
    </lineage>
</organism>
<sequence length="67" mass="7676">MPLYSISQDFLARVFALPGFRPEIQRKLYYVDVRCTLLGSTLQHEEAHRFLTLVSTHFGAVGKGMVY</sequence>
<protein>
    <submittedName>
        <fullName evidence="1">Uncharacterized protein</fullName>
    </submittedName>
</protein>
<comment type="caution">
    <text evidence="1">The sequence shown here is derived from an EMBL/GenBank/DDBJ whole genome shotgun (WGS) entry which is preliminary data.</text>
</comment>
<dbReference type="EMBL" id="JAVFWL010000005">
    <property type="protein sequence ID" value="KAK6753397.1"/>
    <property type="molecule type" value="Genomic_DNA"/>
</dbReference>
<name>A0ABR1DSK5_NECAM</name>
<evidence type="ECO:0000313" key="2">
    <source>
        <dbReference type="Proteomes" id="UP001303046"/>
    </source>
</evidence>
<dbReference type="Proteomes" id="UP001303046">
    <property type="component" value="Unassembled WGS sequence"/>
</dbReference>